<evidence type="ECO:0000256" key="9">
    <source>
        <dbReference type="PROSITE-ProRule" id="PRU00560"/>
    </source>
</evidence>
<feature type="domain" description="UvrD-like helicase ATP-binding" evidence="10">
    <location>
        <begin position="5"/>
        <end position="288"/>
    </location>
</feature>
<dbReference type="InterPro" id="IPR014016">
    <property type="entry name" value="UvrD-like_ATP-bd"/>
</dbReference>
<keyword evidence="1 9" id="KW-0547">Nucleotide-binding</keyword>
<sequence>MALSQPRGKQLEVLDLKPEGHNVVLGTAGSGKTTLAIYRAIYLATLDDKERVLLVTFNTTLVKYLEAIVGSEIPRNIDVRNYHKFARGYLAHRNKMPRWNGIVSGMEDGDNKKQLFVRRALEKVKAENGTNSTLKRSEEVFLEEINWIEKMGIKTLDEYEKVERVGRFDTRIIRENRKYFFQVYKAYLEVRKEEGYLYDWEDIAQTVYEELDNDTEKRMYKHIIVDEGQDLSPIMLKSLVKAIPEDGTFTFFGDVAQQIYGSRLSWREAGLKIVKNKIWYFDRNYRNSKEIAKFAVAISKSKYFEDKQDLVEPVLPTASSPLPAIVKCKDEETELEWIVETAIRMSGNQSIAILVRNRELVDLVEEKLRTKKIIPQILKNRMGVLDLNAKISIGTFHSAKGLEFDMVFLPFCSVKYLPSEERILANEGRDEALKEEAKLLYVAITRAKRGLILSYTAEKTELLLEVDESLYDERELK</sequence>
<dbReference type="InterPro" id="IPR000212">
    <property type="entry name" value="DNA_helicase_UvrD/REP"/>
</dbReference>
<evidence type="ECO:0000256" key="2">
    <source>
        <dbReference type="ARBA" id="ARBA00022801"/>
    </source>
</evidence>
<reference evidence="11 12" key="1">
    <citation type="journal article" date="2019" name="Nat. Med.">
        <title>A library of human gut bacterial isolates paired with longitudinal multiomics data enables mechanistic microbiome research.</title>
        <authorList>
            <person name="Poyet M."/>
            <person name="Groussin M."/>
            <person name="Gibbons S.M."/>
            <person name="Avila-Pacheco J."/>
            <person name="Jiang X."/>
            <person name="Kearney S.M."/>
            <person name="Perrotta A.R."/>
            <person name="Berdy B."/>
            <person name="Zhao S."/>
            <person name="Lieberman T.D."/>
            <person name="Swanson P.K."/>
            <person name="Smith M."/>
            <person name="Roesemann S."/>
            <person name="Alexander J.E."/>
            <person name="Rich S.A."/>
            <person name="Livny J."/>
            <person name="Vlamakis H."/>
            <person name="Clish C."/>
            <person name="Bullock K."/>
            <person name="Deik A."/>
            <person name="Scott J."/>
            <person name="Pierce K.A."/>
            <person name="Xavier R.J."/>
            <person name="Alm E.J."/>
        </authorList>
    </citation>
    <scope>NUCLEOTIDE SEQUENCE [LARGE SCALE GENOMIC DNA]</scope>
    <source>
        <strain evidence="11 12">BIOML-A1</strain>
    </source>
</reference>
<dbReference type="PROSITE" id="PS51198">
    <property type="entry name" value="UVRD_HELICASE_ATP_BIND"/>
    <property type="match status" value="1"/>
</dbReference>
<dbReference type="InterPro" id="IPR014017">
    <property type="entry name" value="DNA_helicase_UvrD-like_C"/>
</dbReference>
<dbReference type="GO" id="GO:0005524">
    <property type="term" value="F:ATP binding"/>
    <property type="evidence" value="ECO:0007669"/>
    <property type="project" value="UniProtKB-UniRule"/>
</dbReference>
<name>A0A7C9LH48_9FIRM</name>
<comment type="catalytic activity">
    <reaction evidence="6">
        <text>Couples ATP hydrolysis with the unwinding of duplex DNA by translocating in the 3'-5' direction.</text>
        <dbReference type="EC" id="5.6.2.4"/>
    </reaction>
</comment>
<dbReference type="EMBL" id="WKRD01000011">
    <property type="protein sequence ID" value="MSC58350.1"/>
    <property type="molecule type" value="Genomic_DNA"/>
</dbReference>
<dbReference type="InterPro" id="IPR027417">
    <property type="entry name" value="P-loop_NTPase"/>
</dbReference>
<dbReference type="EC" id="5.6.2.4" evidence="7"/>
<dbReference type="PANTHER" id="PTHR11070:SF3">
    <property type="entry name" value="DNA 3'-5' HELICASE"/>
    <property type="match status" value="1"/>
</dbReference>
<dbReference type="Gene3D" id="3.40.50.300">
    <property type="entry name" value="P-loop containing nucleotide triphosphate hydrolases"/>
    <property type="match status" value="2"/>
</dbReference>
<evidence type="ECO:0000256" key="5">
    <source>
        <dbReference type="ARBA" id="ARBA00023235"/>
    </source>
</evidence>
<dbReference type="SUPFAM" id="SSF52540">
    <property type="entry name" value="P-loop containing nucleoside triphosphate hydrolases"/>
    <property type="match status" value="1"/>
</dbReference>
<comment type="caution">
    <text evidence="11">The sequence shown here is derived from an EMBL/GenBank/DDBJ whole genome shotgun (WGS) entry which is preliminary data.</text>
</comment>
<evidence type="ECO:0000256" key="7">
    <source>
        <dbReference type="ARBA" id="ARBA00034808"/>
    </source>
</evidence>
<dbReference type="Proteomes" id="UP000481964">
    <property type="component" value="Unassembled WGS sequence"/>
</dbReference>
<evidence type="ECO:0000313" key="12">
    <source>
        <dbReference type="Proteomes" id="UP000481964"/>
    </source>
</evidence>
<evidence type="ECO:0000256" key="6">
    <source>
        <dbReference type="ARBA" id="ARBA00034617"/>
    </source>
</evidence>
<dbReference type="GO" id="GO:0003677">
    <property type="term" value="F:DNA binding"/>
    <property type="evidence" value="ECO:0007669"/>
    <property type="project" value="InterPro"/>
</dbReference>
<protein>
    <recommendedName>
        <fullName evidence="7">DNA 3'-5' helicase</fullName>
        <ecNumber evidence="7">5.6.2.4</ecNumber>
    </recommendedName>
</protein>
<evidence type="ECO:0000259" key="10">
    <source>
        <dbReference type="PROSITE" id="PS51198"/>
    </source>
</evidence>
<evidence type="ECO:0000256" key="4">
    <source>
        <dbReference type="ARBA" id="ARBA00022840"/>
    </source>
</evidence>
<keyword evidence="3 9" id="KW-0347">Helicase</keyword>
<evidence type="ECO:0000313" key="11">
    <source>
        <dbReference type="EMBL" id="MSC58350.1"/>
    </source>
</evidence>
<keyword evidence="4 9" id="KW-0067">ATP-binding</keyword>
<dbReference type="GO" id="GO:0043138">
    <property type="term" value="F:3'-5' DNA helicase activity"/>
    <property type="evidence" value="ECO:0007669"/>
    <property type="project" value="UniProtKB-EC"/>
</dbReference>
<evidence type="ECO:0000256" key="1">
    <source>
        <dbReference type="ARBA" id="ARBA00022741"/>
    </source>
</evidence>
<comment type="catalytic activity">
    <reaction evidence="8">
        <text>ATP + H2O = ADP + phosphate + H(+)</text>
        <dbReference type="Rhea" id="RHEA:13065"/>
        <dbReference type="ChEBI" id="CHEBI:15377"/>
        <dbReference type="ChEBI" id="CHEBI:15378"/>
        <dbReference type="ChEBI" id="CHEBI:30616"/>
        <dbReference type="ChEBI" id="CHEBI:43474"/>
        <dbReference type="ChEBI" id="CHEBI:456216"/>
        <dbReference type="EC" id="5.6.2.4"/>
    </reaction>
</comment>
<keyword evidence="5" id="KW-0413">Isomerase</keyword>
<dbReference type="GO" id="GO:0016787">
    <property type="term" value="F:hydrolase activity"/>
    <property type="evidence" value="ECO:0007669"/>
    <property type="project" value="UniProtKB-UniRule"/>
</dbReference>
<gene>
    <name evidence="11" type="ORF">GKE48_12990</name>
</gene>
<dbReference type="PANTHER" id="PTHR11070">
    <property type="entry name" value="UVRD / RECB / PCRA DNA HELICASE FAMILY MEMBER"/>
    <property type="match status" value="1"/>
</dbReference>
<feature type="binding site" evidence="9">
    <location>
        <begin position="26"/>
        <end position="33"/>
    </location>
    <ligand>
        <name>ATP</name>
        <dbReference type="ChEBI" id="CHEBI:30616"/>
    </ligand>
</feature>
<dbReference type="Pfam" id="PF00580">
    <property type="entry name" value="UvrD-helicase"/>
    <property type="match status" value="1"/>
</dbReference>
<evidence type="ECO:0000256" key="8">
    <source>
        <dbReference type="ARBA" id="ARBA00048988"/>
    </source>
</evidence>
<dbReference type="RefSeq" id="WP_154301263.1">
    <property type="nucleotide sequence ID" value="NZ_WKRD01000011.1"/>
</dbReference>
<dbReference type="GO" id="GO:0005829">
    <property type="term" value="C:cytosol"/>
    <property type="evidence" value="ECO:0007669"/>
    <property type="project" value="TreeGrafter"/>
</dbReference>
<proteinExistence type="predicted"/>
<evidence type="ECO:0000256" key="3">
    <source>
        <dbReference type="ARBA" id="ARBA00022806"/>
    </source>
</evidence>
<organism evidence="11 12">
    <name type="scientific">Lachnospira eligens</name>
    <dbReference type="NCBI Taxonomy" id="39485"/>
    <lineage>
        <taxon>Bacteria</taxon>
        <taxon>Bacillati</taxon>
        <taxon>Bacillota</taxon>
        <taxon>Clostridia</taxon>
        <taxon>Lachnospirales</taxon>
        <taxon>Lachnospiraceae</taxon>
        <taxon>Lachnospira</taxon>
    </lineage>
</organism>
<dbReference type="CDD" id="cd18807">
    <property type="entry name" value="SF1_C_UvrD"/>
    <property type="match status" value="1"/>
</dbReference>
<dbReference type="Pfam" id="PF13361">
    <property type="entry name" value="UvrD_C"/>
    <property type="match status" value="2"/>
</dbReference>
<dbReference type="AlphaFoldDB" id="A0A7C9LH48"/>
<accession>A0A7C9LH48</accession>
<keyword evidence="2 9" id="KW-0378">Hydrolase</keyword>
<dbReference type="GO" id="GO:0000725">
    <property type="term" value="P:recombinational repair"/>
    <property type="evidence" value="ECO:0007669"/>
    <property type="project" value="TreeGrafter"/>
</dbReference>